<feature type="region of interest" description="Disordered" evidence="1">
    <location>
        <begin position="46"/>
        <end position="66"/>
    </location>
</feature>
<evidence type="ECO:0000313" key="3">
    <source>
        <dbReference type="Proteomes" id="UP000002038"/>
    </source>
</evidence>
<evidence type="ECO:0000256" key="1">
    <source>
        <dbReference type="SAM" id="MobiDB-lite"/>
    </source>
</evidence>
<dbReference type="KEGG" id="bgh:BDBG_06526"/>
<gene>
    <name evidence="2" type="ORF">BDBG_06526</name>
</gene>
<name>A0A179URI1_BLAGS</name>
<evidence type="ECO:0000313" key="2">
    <source>
        <dbReference type="EMBL" id="OAT10716.1"/>
    </source>
</evidence>
<dbReference type="Proteomes" id="UP000002038">
    <property type="component" value="Unassembled WGS sequence"/>
</dbReference>
<sequence>MTCRMHGTIKERYSNNEALGLDSGRLNPSHEAHLEPIKDDLEFLIEDEPSKEDGSPPGNVRSSVDMPGDLKNAYSFIYEMYSPNRAIFNVHNGHAGSLVSAANPYQPLPATLSWKMQFDGNLGVLMHGIDNQAFSKPSKWDILFFLVFHST</sequence>
<dbReference type="VEuPathDB" id="FungiDB:BDBG_06526"/>
<reference evidence="3" key="1">
    <citation type="journal article" date="2015" name="PLoS Genet.">
        <title>The dynamic genome and transcriptome of the human fungal pathogen Blastomyces and close relative Emmonsia.</title>
        <authorList>
            <person name="Munoz J.F."/>
            <person name="Gauthier G.M."/>
            <person name="Desjardins C.A."/>
            <person name="Gallo J.E."/>
            <person name="Holder J."/>
            <person name="Sullivan T.D."/>
            <person name="Marty A.J."/>
            <person name="Carmen J.C."/>
            <person name="Chen Z."/>
            <person name="Ding L."/>
            <person name="Gujja S."/>
            <person name="Magrini V."/>
            <person name="Misas E."/>
            <person name="Mitreva M."/>
            <person name="Priest M."/>
            <person name="Saif S."/>
            <person name="Whiston E.A."/>
            <person name="Young S."/>
            <person name="Zeng Q."/>
            <person name="Goldman W.E."/>
            <person name="Mardis E.R."/>
            <person name="Taylor J.W."/>
            <person name="McEwen J.G."/>
            <person name="Clay O.K."/>
            <person name="Klein B.S."/>
            <person name="Cuomo C.A."/>
        </authorList>
    </citation>
    <scope>NUCLEOTIDE SEQUENCE [LARGE SCALE GENOMIC DNA]</scope>
    <source>
        <strain evidence="3">SLH14081</strain>
    </source>
</reference>
<dbReference type="GeneID" id="8509175"/>
<dbReference type="EMBL" id="GG657461">
    <property type="protein sequence ID" value="OAT10716.1"/>
    <property type="molecule type" value="Genomic_DNA"/>
</dbReference>
<protein>
    <submittedName>
        <fullName evidence="2">Uncharacterized protein</fullName>
    </submittedName>
</protein>
<keyword evidence="3" id="KW-1185">Reference proteome</keyword>
<organism evidence="2 3">
    <name type="scientific">Blastomyces gilchristii (strain SLH14081)</name>
    <name type="common">Blastomyces dermatitidis</name>
    <dbReference type="NCBI Taxonomy" id="559298"/>
    <lineage>
        <taxon>Eukaryota</taxon>
        <taxon>Fungi</taxon>
        <taxon>Dikarya</taxon>
        <taxon>Ascomycota</taxon>
        <taxon>Pezizomycotina</taxon>
        <taxon>Eurotiomycetes</taxon>
        <taxon>Eurotiomycetidae</taxon>
        <taxon>Onygenales</taxon>
        <taxon>Ajellomycetaceae</taxon>
        <taxon>Blastomyces</taxon>
    </lineage>
</organism>
<proteinExistence type="predicted"/>
<dbReference type="RefSeq" id="XP_002623087.1">
    <property type="nucleotide sequence ID" value="XM_002623041.2"/>
</dbReference>
<dbReference type="AlphaFoldDB" id="A0A179URI1"/>
<accession>A0A179URI1</accession>